<dbReference type="CDD" id="cd01949">
    <property type="entry name" value="GGDEF"/>
    <property type="match status" value="1"/>
</dbReference>
<dbReference type="InterPro" id="IPR050706">
    <property type="entry name" value="Cyclic-di-GMP_PDE-like"/>
</dbReference>
<dbReference type="Pfam" id="PF00563">
    <property type="entry name" value="EAL"/>
    <property type="match status" value="1"/>
</dbReference>
<dbReference type="SMART" id="SM00267">
    <property type="entry name" value="GGDEF"/>
    <property type="match status" value="1"/>
</dbReference>
<reference evidence="4" key="1">
    <citation type="submission" date="2021-01" db="EMBL/GenBank/DDBJ databases">
        <title>Whole genome shotgun sequence of Actinoplanes rishiriensis NBRC 108556.</title>
        <authorList>
            <person name="Komaki H."/>
            <person name="Tamura T."/>
        </authorList>
    </citation>
    <scope>NUCLEOTIDE SEQUENCE</scope>
    <source>
        <strain evidence="4">NBRC 108556</strain>
    </source>
</reference>
<dbReference type="EMBL" id="BOMV01000081">
    <property type="protein sequence ID" value="GIF00264.1"/>
    <property type="molecule type" value="Genomic_DNA"/>
</dbReference>
<dbReference type="AlphaFoldDB" id="A0A919K856"/>
<evidence type="ECO:0000256" key="1">
    <source>
        <dbReference type="SAM" id="MobiDB-lite"/>
    </source>
</evidence>
<sequence length="537" mass="57575">MEALLRDDPDCLGVITMDGDVVHLLDRDRLDAVLAGDRDRLLSDVLDGPAMVLPATMAWDDAARAALARPAGRKSAPAVVEHPDGNLGVAPIGPLVEHLSESYAALAFQDGLTGLGNRRMLGEVLAAFDPARPVGLMLVDLDRFKEINEALGHGGGDQVLRHTGAVLAGLCAQAFRLGGDEFVVLIEEAVDDLEAVARRLLESLREPVLVDGVHIHVEASLGVTSGPASEALLAQADAAMFAAKRDRTVVERWRPELRTANPIDLSLQAELRSAIADGQLVLHYQPLVDPAGRVCSVEALVRWQHPERGLLPPGAFLPQAERSAVIADLTDRVLDEAIRQAARWRAAGWLLPVAVNLAAPVLAHDRFITVIRALLDQHGVPGNALIVEITESAVMTKPERSARWLDAIRELGVRIAMDDFGTGYTSLALLTQLPLDELKIDRAFTNRIHHPQERVIVEAVARMANGLGLTLVAEGVEDQHTADILCGLGFDLLQGYHFSRPVPAGDLMVPATTQVPGAGADQGRTAIDDETVGAAWP</sequence>
<dbReference type="NCBIfam" id="TIGR00254">
    <property type="entry name" value="GGDEF"/>
    <property type="match status" value="1"/>
</dbReference>
<name>A0A919K856_9ACTN</name>
<dbReference type="SUPFAM" id="SSF141868">
    <property type="entry name" value="EAL domain-like"/>
    <property type="match status" value="1"/>
</dbReference>
<gene>
    <name evidence="4" type="ORF">Ari01nite_77280</name>
</gene>
<dbReference type="InterPro" id="IPR035919">
    <property type="entry name" value="EAL_sf"/>
</dbReference>
<protein>
    <recommendedName>
        <fullName evidence="6">Diguanylate cyclase/phosphodiesterase</fullName>
    </recommendedName>
</protein>
<dbReference type="InterPro" id="IPR029787">
    <property type="entry name" value="Nucleotide_cyclase"/>
</dbReference>
<keyword evidence="5" id="KW-1185">Reference proteome</keyword>
<dbReference type="InterPro" id="IPR043128">
    <property type="entry name" value="Rev_trsase/Diguanyl_cyclase"/>
</dbReference>
<comment type="caution">
    <text evidence="4">The sequence shown here is derived from an EMBL/GenBank/DDBJ whole genome shotgun (WGS) entry which is preliminary data.</text>
</comment>
<evidence type="ECO:0000259" key="3">
    <source>
        <dbReference type="PROSITE" id="PS50887"/>
    </source>
</evidence>
<dbReference type="CDD" id="cd01948">
    <property type="entry name" value="EAL"/>
    <property type="match status" value="1"/>
</dbReference>
<dbReference type="PROSITE" id="PS50887">
    <property type="entry name" value="GGDEF"/>
    <property type="match status" value="1"/>
</dbReference>
<evidence type="ECO:0000313" key="5">
    <source>
        <dbReference type="Proteomes" id="UP000636960"/>
    </source>
</evidence>
<feature type="domain" description="GGDEF" evidence="3">
    <location>
        <begin position="132"/>
        <end position="255"/>
    </location>
</feature>
<accession>A0A919K856</accession>
<dbReference type="PANTHER" id="PTHR33121:SF70">
    <property type="entry name" value="SIGNALING PROTEIN YKOW"/>
    <property type="match status" value="1"/>
</dbReference>
<evidence type="ECO:0000313" key="4">
    <source>
        <dbReference type="EMBL" id="GIF00264.1"/>
    </source>
</evidence>
<dbReference type="SMART" id="SM00052">
    <property type="entry name" value="EAL"/>
    <property type="match status" value="1"/>
</dbReference>
<dbReference type="PANTHER" id="PTHR33121">
    <property type="entry name" value="CYCLIC DI-GMP PHOSPHODIESTERASE PDEF"/>
    <property type="match status" value="1"/>
</dbReference>
<dbReference type="Gene3D" id="3.20.20.450">
    <property type="entry name" value="EAL domain"/>
    <property type="match status" value="1"/>
</dbReference>
<dbReference type="InterPro" id="IPR001633">
    <property type="entry name" value="EAL_dom"/>
</dbReference>
<dbReference type="PROSITE" id="PS50883">
    <property type="entry name" value="EAL"/>
    <property type="match status" value="1"/>
</dbReference>
<dbReference type="InterPro" id="IPR000160">
    <property type="entry name" value="GGDEF_dom"/>
</dbReference>
<dbReference type="Pfam" id="PF00990">
    <property type="entry name" value="GGDEF"/>
    <property type="match status" value="1"/>
</dbReference>
<proteinExistence type="predicted"/>
<feature type="domain" description="EAL" evidence="2">
    <location>
        <begin position="264"/>
        <end position="515"/>
    </location>
</feature>
<feature type="region of interest" description="Disordered" evidence="1">
    <location>
        <begin position="517"/>
        <end position="537"/>
    </location>
</feature>
<evidence type="ECO:0000259" key="2">
    <source>
        <dbReference type="PROSITE" id="PS50883"/>
    </source>
</evidence>
<organism evidence="4 5">
    <name type="scientific">Paractinoplanes rishiriensis</name>
    <dbReference type="NCBI Taxonomy" id="1050105"/>
    <lineage>
        <taxon>Bacteria</taxon>
        <taxon>Bacillati</taxon>
        <taxon>Actinomycetota</taxon>
        <taxon>Actinomycetes</taxon>
        <taxon>Micromonosporales</taxon>
        <taxon>Micromonosporaceae</taxon>
        <taxon>Paractinoplanes</taxon>
    </lineage>
</organism>
<dbReference type="Gene3D" id="3.30.70.270">
    <property type="match status" value="1"/>
</dbReference>
<dbReference type="SUPFAM" id="SSF55073">
    <property type="entry name" value="Nucleotide cyclase"/>
    <property type="match status" value="1"/>
</dbReference>
<dbReference type="Proteomes" id="UP000636960">
    <property type="component" value="Unassembled WGS sequence"/>
</dbReference>
<dbReference type="GO" id="GO:0071111">
    <property type="term" value="F:cyclic-guanylate-specific phosphodiesterase activity"/>
    <property type="evidence" value="ECO:0007669"/>
    <property type="project" value="InterPro"/>
</dbReference>
<evidence type="ECO:0008006" key="6">
    <source>
        <dbReference type="Google" id="ProtNLM"/>
    </source>
</evidence>